<reference evidence="2 3" key="1">
    <citation type="journal article" date="2023" name="Genes (Basel)">
        <title>Chromosome-Level Genome Assembly and Circadian Gene Repertoire of the Patagonia Blennie Eleginops maclovinus-The Closest Ancestral Proxy of Antarctic Cryonotothenioids.</title>
        <authorList>
            <person name="Cheng C.C."/>
            <person name="Rivera-Colon A.G."/>
            <person name="Minhas B.F."/>
            <person name="Wilson L."/>
            <person name="Rayamajhi N."/>
            <person name="Vargas-Chacoff L."/>
            <person name="Catchen J.M."/>
        </authorList>
    </citation>
    <scope>NUCLEOTIDE SEQUENCE [LARGE SCALE GENOMIC DNA]</scope>
    <source>
        <strain evidence="2">JMC-PN-2008</strain>
    </source>
</reference>
<sequence>MGWLEPQFPLLDTQQPKNSRREDGEPETTLRLARFHQFFVKTNPTHLTCQRGNAARRDSVTVTLRTVHLASGLKL</sequence>
<dbReference type="AlphaFoldDB" id="A0AAN7XRB7"/>
<evidence type="ECO:0000313" key="3">
    <source>
        <dbReference type="Proteomes" id="UP001346869"/>
    </source>
</evidence>
<accession>A0AAN7XRB7</accession>
<gene>
    <name evidence="2" type="ORF">PBY51_009591</name>
</gene>
<evidence type="ECO:0000313" key="2">
    <source>
        <dbReference type="EMBL" id="KAK5868591.1"/>
    </source>
</evidence>
<evidence type="ECO:0000256" key="1">
    <source>
        <dbReference type="SAM" id="MobiDB-lite"/>
    </source>
</evidence>
<name>A0AAN7XRB7_ELEMC</name>
<proteinExistence type="predicted"/>
<comment type="caution">
    <text evidence="2">The sequence shown here is derived from an EMBL/GenBank/DDBJ whole genome shotgun (WGS) entry which is preliminary data.</text>
</comment>
<protein>
    <submittedName>
        <fullName evidence="2">Uncharacterized protein</fullName>
    </submittedName>
</protein>
<keyword evidence="3" id="KW-1185">Reference proteome</keyword>
<dbReference type="Proteomes" id="UP001346869">
    <property type="component" value="Unassembled WGS sequence"/>
</dbReference>
<organism evidence="2 3">
    <name type="scientific">Eleginops maclovinus</name>
    <name type="common">Patagonian blennie</name>
    <name type="synonym">Eleginus maclovinus</name>
    <dbReference type="NCBI Taxonomy" id="56733"/>
    <lineage>
        <taxon>Eukaryota</taxon>
        <taxon>Metazoa</taxon>
        <taxon>Chordata</taxon>
        <taxon>Craniata</taxon>
        <taxon>Vertebrata</taxon>
        <taxon>Euteleostomi</taxon>
        <taxon>Actinopterygii</taxon>
        <taxon>Neopterygii</taxon>
        <taxon>Teleostei</taxon>
        <taxon>Neoteleostei</taxon>
        <taxon>Acanthomorphata</taxon>
        <taxon>Eupercaria</taxon>
        <taxon>Perciformes</taxon>
        <taxon>Notothenioidei</taxon>
        <taxon>Eleginopidae</taxon>
        <taxon>Eleginops</taxon>
    </lineage>
</organism>
<feature type="region of interest" description="Disordered" evidence="1">
    <location>
        <begin position="1"/>
        <end position="27"/>
    </location>
</feature>
<reference evidence="2 3" key="2">
    <citation type="journal article" date="2023" name="Mol. Biol. Evol.">
        <title>Genomics of Secondarily Temperate Adaptation in the Only Non-Antarctic Icefish.</title>
        <authorList>
            <person name="Rivera-Colon A.G."/>
            <person name="Rayamajhi N."/>
            <person name="Minhas B.F."/>
            <person name="Madrigal G."/>
            <person name="Bilyk K.T."/>
            <person name="Yoon V."/>
            <person name="Hune M."/>
            <person name="Gregory S."/>
            <person name="Cheng C.H.C."/>
            <person name="Catchen J.M."/>
        </authorList>
    </citation>
    <scope>NUCLEOTIDE SEQUENCE [LARGE SCALE GENOMIC DNA]</scope>
    <source>
        <strain evidence="2">JMC-PN-2008</strain>
    </source>
</reference>
<dbReference type="EMBL" id="JAUZQC010000007">
    <property type="protein sequence ID" value="KAK5868591.1"/>
    <property type="molecule type" value="Genomic_DNA"/>
</dbReference>